<reference evidence="1 2" key="1">
    <citation type="submission" date="2024-02" db="EMBL/GenBank/DDBJ databases">
        <title>Discinaceae phylogenomics.</title>
        <authorList>
            <person name="Dirks A.C."/>
            <person name="James T.Y."/>
        </authorList>
    </citation>
    <scope>NUCLEOTIDE SEQUENCE [LARGE SCALE GENOMIC DNA]</scope>
    <source>
        <strain evidence="1 2">ACD0624</strain>
    </source>
</reference>
<sequence length="72" mass="7712">MGSATARGSSLFGEHEQDDPFCHAEKPHVRVVDQVLEVSQPSRTGGKSVTGDLDIYVLEVVLGTFKLGVEAI</sequence>
<protein>
    <submittedName>
        <fullName evidence="1">Uncharacterized protein</fullName>
    </submittedName>
</protein>
<proteinExistence type="predicted"/>
<accession>A0ABR3G440</accession>
<keyword evidence="2" id="KW-1185">Reference proteome</keyword>
<gene>
    <name evidence="1" type="ORF">Q9L58_010603</name>
</gene>
<comment type="caution">
    <text evidence="1">The sequence shown here is derived from an EMBL/GenBank/DDBJ whole genome shotgun (WGS) entry which is preliminary data.</text>
</comment>
<evidence type="ECO:0000313" key="1">
    <source>
        <dbReference type="EMBL" id="KAL0630550.1"/>
    </source>
</evidence>
<dbReference type="Proteomes" id="UP001447188">
    <property type="component" value="Unassembled WGS sequence"/>
</dbReference>
<organism evidence="1 2">
    <name type="scientific">Discina gigas</name>
    <dbReference type="NCBI Taxonomy" id="1032678"/>
    <lineage>
        <taxon>Eukaryota</taxon>
        <taxon>Fungi</taxon>
        <taxon>Dikarya</taxon>
        <taxon>Ascomycota</taxon>
        <taxon>Pezizomycotina</taxon>
        <taxon>Pezizomycetes</taxon>
        <taxon>Pezizales</taxon>
        <taxon>Discinaceae</taxon>
        <taxon>Discina</taxon>
    </lineage>
</organism>
<dbReference type="EMBL" id="JBBBZM010000523">
    <property type="protein sequence ID" value="KAL0630550.1"/>
    <property type="molecule type" value="Genomic_DNA"/>
</dbReference>
<evidence type="ECO:0000313" key="2">
    <source>
        <dbReference type="Proteomes" id="UP001447188"/>
    </source>
</evidence>
<name>A0ABR3G440_9PEZI</name>